<dbReference type="PANTHER" id="PTHR43591:SF24">
    <property type="entry name" value="2-METHOXY-6-POLYPRENYL-1,4-BENZOQUINOL METHYLASE, MITOCHONDRIAL"/>
    <property type="match status" value="1"/>
</dbReference>
<evidence type="ECO:0000313" key="3">
    <source>
        <dbReference type="EMBL" id="ABF40193.1"/>
    </source>
</evidence>
<dbReference type="Pfam" id="PF08241">
    <property type="entry name" value="Methyltransf_11"/>
    <property type="match status" value="1"/>
</dbReference>
<sequence length="272" mass="29793">MGAQAPDLSALKGQMKASWMAGDFGKIAALNRKWGEDFVDRLDLKPGMKVLDIACGTGNQALPAAHKGANVTGVDIATNLLAQARERAAAEKLAINFIEGDAEELPFEDASFDVVYSMFGAMFAPRPERVAAELKRVCKPGGMVAMGNWTPEGVPGQIFRATAKYLPPPPGLQPPSMWGVEDVVRQRLGDGFELKMQKVRARAEYAEMKPMDVVNLFREWFGPTKMAFARLDPENQQKLASDIEQIFANANNHPSGGMSHDAEYLEVQGRRK</sequence>
<dbReference type="Gene3D" id="3.40.50.150">
    <property type="entry name" value="Vaccinia Virus protein VP39"/>
    <property type="match status" value="1"/>
</dbReference>
<dbReference type="GO" id="GO:0032259">
    <property type="term" value="P:methylation"/>
    <property type="evidence" value="ECO:0007669"/>
    <property type="project" value="UniProtKB-KW"/>
</dbReference>
<organism evidence="3 4">
    <name type="scientific">Koribacter versatilis (strain Ellin345)</name>
    <dbReference type="NCBI Taxonomy" id="204669"/>
    <lineage>
        <taxon>Bacteria</taxon>
        <taxon>Pseudomonadati</taxon>
        <taxon>Acidobacteriota</taxon>
        <taxon>Terriglobia</taxon>
        <taxon>Terriglobales</taxon>
        <taxon>Candidatus Korobacteraceae</taxon>
        <taxon>Candidatus Korobacter</taxon>
    </lineage>
</organism>
<dbReference type="GO" id="GO:0008757">
    <property type="term" value="F:S-adenosylmethionine-dependent methyltransferase activity"/>
    <property type="evidence" value="ECO:0007669"/>
    <property type="project" value="InterPro"/>
</dbReference>
<dbReference type="InterPro" id="IPR013216">
    <property type="entry name" value="Methyltransf_11"/>
</dbReference>
<proteinExistence type="predicted"/>
<dbReference type="AlphaFoldDB" id="Q1ISF7"/>
<dbReference type="CDD" id="cd02440">
    <property type="entry name" value="AdoMet_MTases"/>
    <property type="match status" value="1"/>
</dbReference>
<dbReference type="HOGENOM" id="CLU_037990_2_1_0"/>
<dbReference type="KEGG" id="aba:Acid345_1190"/>
<evidence type="ECO:0000256" key="1">
    <source>
        <dbReference type="SAM" id="MobiDB-lite"/>
    </source>
</evidence>
<keyword evidence="4" id="KW-1185">Reference proteome</keyword>
<protein>
    <submittedName>
        <fullName evidence="3">UbiE/COQ5 methyltransferase</fullName>
    </submittedName>
</protein>
<evidence type="ECO:0000259" key="2">
    <source>
        <dbReference type="Pfam" id="PF08241"/>
    </source>
</evidence>
<dbReference type="EnsemblBacteria" id="ABF40193">
    <property type="protein sequence ID" value="ABF40193"/>
    <property type="gene ID" value="Acid345_1190"/>
</dbReference>
<feature type="region of interest" description="Disordered" evidence="1">
    <location>
        <begin position="250"/>
        <end position="272"/>
    </location>
</feature>
<gene>
    <name evidence="3" type="ordered locus">Acid345_1190</name>
</gene>
<dbReference type="eggNOG" id="COG2226">
    <property type="taxonomic scope" value="Bacteria"/>
</dbReference>
<dbReference type="Proteomes" id="UP000002432">
    <property type="component" value="Chromosome"/>
</dbReference>
<dbReference type="InterPro" id="IPR029063">
    <property type="entry name" value="SAM-dependent_MTases_sf"/>
</dbReference>
<evidence type="ECO:0000313" key="4">
    <source>
        <dbReference type="Proteomes" id="UP000002432"/>
    </source>
</evidence>
<reference evidence="3 4" key="1">
    <citation type="journal article" date="2009" name="Appl. Environ. Microbiol.">
        <title>Three genomes from the phylum Acidobacteria provide insight into the lifestyles of these microorganisms in soils.</title>
        <authorList>
            <person name="Ward N.L."/>
            <person name="Challacombe J.F."/>
            <person name="Janssen P.H."/>
            <person name="Henrissat B."/>
            <person name="Coutinho P.M."/>
            <person name="Wu M."/>
            <person name="Xie G."/>
            <person name="Haft D.H."/>
            <person name="Sait M."/>
            <person name="Badger J."/>
            <person name="Barabote R.D."/>
            <person name="Bradley B."/>
            <person name="Brettin T.S."/>
            <person name="Brinkac L.M."/>
            <person name="Bruce D."/>
            <person name="Creasy T."/>
            <person name="Daugherty S.C."/>
            <person name="Davidsen T.M."/>
            <person name="DeBoy R.T."/>
            <person name="Detter J.C."/>
            <person name="Dodson R.J."/>
            <person name="Durkin A.S."/>
            <person name="Ganapathy A."/>
            <person name="Gwinn-Giglio M."/>
            <person name="Han C.S."/>
            <person name="Khouri H."/>
            <person name="Kiss H."/>
            <person name="Kothari S.P."/>
            <person name="Madupu R."/>
            <person name="Nelson K.E."/>
            <person name="Nelson W.C."/>
            <person name="Paulsen I."/>
            <person name="Penn K."/>
            <person name="Ren Q."/>
            <person name="Rosovitz M.J."/>
            <person name="Selengut J.D."/>
            <person name="Shrivastava S."/>
            <person name="Sullivan S.A."/>
            <person name="Tapia R."/>
            <person name="Thompson L.S."/>
            <person name="Watkins K.L."/>
            <person name="Yang Q."/>
            <person name="Yu C."/>
            <person name="Zafar N."/>
            <person name="Zhou L."/>
            <person name="Kuske C.R."/>
        </authorList>
    </citation>
    <scope>NUCLEOTIDE SEQUENCE [LARGE SCALE GENOMIC DNA]</scope>
    <source>
        <strain evidence="3 4">Ellin345</strain>
    </source>
</reference>
<dbReference type="EMBL" id="CP000360">
    <property type="protein sequence ID" value="ABF40193.1"/>
    <property type="molecule type" value="Genomic_DNA"/>
</dbReference>
<accession>Q1ISF7</accession>
<keyword evidence="3" id="KW-0808">Transferase</keyword>
<feature type="domain" description="Methyltransferase type 11" evidence="2">
    <location>
        <begin position="51"/>
        <end position="145"/>
    </location>
</feature>
<dbReference type="STRING" id="204669.Acid345_1190"/>
<dbReference type="PANTHER" id="PTHR43591">
    <property type="entry name" value="METHYLTRANSFERASE"/>
    <property type="match status" value="1"/>
</dbReference>
<name>Q1ISF7_KORVE</name>
<dbReference type="SUPFAM" id="SSF53335">
    <property type="entry name" value="S-adenosyl-L-methionine-dependent methyltransferases"/>
    <property type="match status" value="1"/>
</dbReference>
<keyword evidence="3" id="KW-0489">Methyltransferase</keyword>